<comment type="caution">
    <text evidence="1">The sequence shown here is derived from an EMBL/GenBank/DDBJ whole genome shotgun (WGS) entry which is preliminary data.</text>
</comment>
<evidence type="ECO:0000313" key="1">
    <source>
        <dbReference type="EMBL" id="OOK73146.1"/>
    </source>
</evidence>
<accession>A0A1V3X2U2</accession>
<organism evidence="1 2">
    <name type="scientific">Mycobacterium kansasii</name>
    <dbReference type="NCBI Taxonomy" id="1768"/>
    <lineage>
        <taxon>Bacteria</taxon>
        <taxon>Bacillati</taxon>
        <taxon>Actinomycetota</taxon>
        <taxon>Actinomycetes</taxon>
        <taxon>Mycobacteriales</taxon>
        <taxon>Mycobacteriaceae</taxon>
        <taxon>Mycobacterium</taxon>
    </lineage>
</organism>
<protein>
    <submittedName>
        <fullName evidence="1">Uncharacterized protein</fullName>
    </submittedName>
</protein>
<name>A0A1V3X2U2_MYCKA</name>
<reference evidence="1 2" key="1">
    <citation type="submission" date="2017-02" db="EMBL/GenBank/DDBJ databases">
        <title>Complete genome sequences of Mycobacterium kansasii strains isolated from rhesus macaques.</title>
        <authorList>
            <person name="Panda A."/>
            <person name="Nagaraj S."/>
            <person name="Zhao X."/>
            <person name="Tettelin H."/>
            <person name="Detolla L.J."/>
        </authorList>
    </citation>
    <scope>NUCLEOTIDE SEQUENCE [LARGE SCALE GENOMIC DNA]</scope>
    <source>
        <strain evidence="1 2">11-3469</strain>
    </source>
</reference>
<gene>
    <name evidence="1" type="ORF">BZL29_5156</name>
</gene>
<dbReference type="AlphaFoldDB" id="A0A1V3X2U2"/>
<dbReference type="Proteomes" id="UP000188532">
    <property type="component" value="Unassembled WGS sequence"/>
</dbReference>
<proteinExistence type="predicted"/>
<dbReference type="EMBL" id="MVBN01000005">
    <property type="protein sequence ID" value="OOK73146.1"/>
    <property type="molecule type" value="Genomic_DNA"/>
</dbReference>
<sequence>MRFQLQPHPPERAVDEAAVGDVLPAASNEAISLSPSPALSSCAAAAVLGANVISRFLRGLRSYRER</sequence>
<evidence type="ECO:0000313" key="2">
    <source>
        <dbReference type="Proteomes" id="UP000188532"/>
    </source>
</evidence>